<dbReference type="RefSeq" id="WP_129206261.1">
    <property type="nucleotide sequence ID" value="NZ_BMGU01000001.1"/>
</dbReference>
<comment type="caution">
    <text evidence="1">The sequence shown here is derived from an EMBL/GenBank/DDBJ whole genome shotgun (WGS) entry which is preliminary data.</text>
</comment>
<protein>
    <submittedName>
        <fullName evidence="1">Uncharacterized protein</fullName>
    </submittedName>
</protein>
<evidence type="ECO:0000313" key="1">
    <source>
        <dbReference type="EMBL" id="RXS96512.1"/>
    </source>
</evidence>
<sequence>MARFELSEETRKRVEEIGSADLVIGVAGVAPFELLLEKIPSWLQRLSPSPGRTVLAFAGVQEMPSQPLPEGLELLPFVPAAHDPSLGPWIELSSAQLAVIGLASILEARGCIVFHPDLAAFDDPGSLQLAIPILEGNCDLVMPVYPEGKYEGLLNKGLLAPLSRSLCGRRVSAPLPSDFGVSARMISRMTAGQPQRALTAPRLLWPATVAGMDGGEICEAPLHIRHSTQSEGLELSTVIGQLVGSLFQEVELQAAQWQRVRGSQAMRALTAQSGAGPETAELPAPDPQPLIDSFVLGFRNLEEVWRIALPPLSLFELQRLARLSPAEFSMPDELWVKIVYDFAVAWHVRRISRGHLLGALTPLYLGWVASYVRSVSDLSLVKTQARLEELAQAFEVYKPYFVSRWRWPDRVS</sequence>
<dbReference type="AlphaFoldDB" id="A0A4V1NVN2"/>
<reference evidence="1 2" key="1">
    <citation type="journal article" date="2016" name="Int. J. Syst. Evol. Microbiol.">
        <title>Acidipila dinghuensis sp. nov., an acidobacterium isolated from forest soil.</title>
        <authorList>
            <person name="Jiang Y.W."/>
            <person name="Wang J."/>
            <person name="Chen M.H."/>
            <person name="Lv Y.Y."/>
            <person name="Qiu L.H."/>
        </authorList>
    </citation>
    <scope>NUCLEOTIDE SEQUENCE [LARGE SCALE GENOMIC DNA]</scope>
    <source>
        <strain evidence="1 2">DHOF10</strain>
    </source>
</reference>
<organism evidence="1 2">
    <name type="scientific">Silvibacterium dinghuense</name>
    <dbReference type="NCBI Taxonomy" id="1560006"/>
    <lineage>
        <taxon>Bacteria</taxon>
        <taxon>Pseudomonadati</taxon>
        <taxon>Acidobacteriota</taxon>
        <taxon>Terriglobia</taxon>
        <taxon>Terriglobales</taxon>
        <taxon>Acidobacteriaceae</taxon>
        <taxon>Silvibacterium</taxon>
    </lineage>
</organism>
<proteinExistence type="predicted"/>
<dbReference type="EMBL" id="SDMK01000001">
    <property type="protein sequence ID" value="RXS96512.1"/>
    <property type="molecule type" value="Genomic_DNA"/>
</dbReference>
<evidence type="ECO:0000313" key="2">
    <source>
        <dbReference type="Proteomes" id="UP000290253"/>
    </source>
</evidence>
<name>A0A4V1NVN2_9BACT</name>
<dbReference type="OrthoDB" id="9759709at2"/>
<keyword evidence="2" id="KW-1185">Reference proteome</keyword>
<accession>A0A4V1NVN2</accession>
<gene>
    <name evidence="1" type="ORF">ESZ00_00715</name>
</gene>
<dbReference type="Proteomes" id="UP000290253">
    <property type="component" value="Unassembled WGS sequence"/>
</dbReference>